<dbReference type="InterPro" id="IPR018808">
    <property type="entry name" value="Muniscin_C"/>
</dbReference>
<keyword evidence="2 3" id="KW-0175">Coiled coil</keyword>
<keyword evidence="1" id="KW-0254">Endocytosis</keyword>
<feature type="region of interest" description="Disordered" evidence="4">
    <location>
        <begin position="236"/>
        <end position="259"/>
    </location>
</feature>
<dbReference type="Pfam" id="PF00611">
    <property type="entry name" value="FCH"/>
    <property type="match status" value="1"/>
</dbReference>
<feature type="compositionally biased region" description="Basic and acidic residues" evidence="4">
    <location>
        <begin position="355"/>
        <end position="367"/>
    </location>
</feature>
<feature type="coiled-coil region" evidence="3">
    <location>
        <begin position="130"/>
        <end position="166"/>
    </location>
</feature>
<organism evidence="7 8">
    <name type="scientific">Choanephora cucurbitarum</name>
    <dbReference type="NCBI Taxonomy" id="101091"/>
    <lineage>
        <taxon>Eukaryota</taxon>
        <taxon>Fungi</taxon>
        <taxon>Fungi incertae sedis</taxon>
        <taxon>Mucoromycota</taxon>
        <taxon>Mucoromycotina</taxon>
        <taxon>Mucoromycetes</taxon>
        <taxon>Mucorales</taxon>
        <taxon>Mucorineae</taxon>
        <taxon>Choanephoraceae</taxon>
        <taxon>Choanephoroideae</taxon>
        <taxon>Choanephora</taxon>
    </lineage>
</organism>
<gene>
    <name evidence="7" type="primary">FCHO2</name>
    <name evidence="7" type="ORF">A0J61_05476</name>
</gene>
<evidence type="ECO:0000256" key="2">
    <source>
        <dbReference type="PROSITE-ProRule" id="PRU01077"/>
    </source>
</evidence>
<feature type="region of interest" description="Disordered" evidence="4">
    <location>
        <begin position="328"/>
        <end position="390"/>
    </location>
</feature>
<dbReference type="GO" id="GO:0030139">
    <property type="term" value="C:endocytic vesicle"/>
    <property type="evidence" value="ECO:0007669"/>
    <property type="project" value="TreeGrafter"/>
</dbReference>
<sequence length="798" mass="88598">MITELDQKSSFAETFLGGRPKVGVDSCQARLASALKLNDELADYFRERAQIEDTYAKSIAKLIKKNHISNKSALGTFLPLWETLQAELDQLSTIHTEYASAIVETVENPLRATIPTNADYAHVQSISDYIQKVARDYDDLENKIHKAKKSSKNESKAAEYNNLKEQRFAEWQKNGNEYLEKHQSIDEFRLNHLKSLVHQFEDVQQQHAQRVIELSSHSIATAASLSVDEEISHFCRSHSSNSTQPSQPHSLQEQETSSSLIEVDQIVPEPSISAASSKLSTTPSSTPPNKKDRKKFFSTLVSIRRKPKADTSSSDNNALSVDQFLRTEKKRSVSNADSVAESAHSATSYNTMEHQQYHHESNFDRASHANGSIDLASPSSPTSMNTSIMNAPSINESFSNLSSSQQPPLILVDAEGYSIPPPDRNAWPNDTSTMNDSLIDTDDMNSDAGSSVFGNPRIRVDIRNEAVNEEDASQSAVALNRVATLLKEKNSTSIPTRRLRGRREMRATQLYSVVEQGQIVSSLNKIDDESASDITPTVTASSSSLSNPFEASQERIIEEDEEEVPAINVHTTETLHVVSRGGQAEQPTVLGEISIEYKGPTVTEQDVCFRLNGSFGTVETTEYVDLMEGHHDVFKINTHLFENQSASVVCIKYQVAVDEAQVPLVVKHMWKCETDKSRVLIKYHATKPQLENVAFVTLLSGNVQSASSIPDGELILAQKRMRWYLGDINHTDESVIKAQFNTLEQATPQPIAVRFEIKDQLLTDAHIEQGGDHLPSSLWANIGTNLKSVKTGKYVAEV</sequence>
<dbReference type="SUPFAM" id="SSF49447">
    <property type="entry name" value="Second domain of Mu2 adaptin subunit (ap50) of ap2 adaptor"/>
    <property type="match status" value="1"/>
</dbReference>
<evidence type="ECO:0000259" key="6">
    <source>
        <dbReference type="PROSITE" id="PS51741"/>
    </source>
</evidence>
<protein>
    <submittedName>
        <fullName evidence="7">F-BAR domain only protein 2</fullName>
    </submittedName>
</protein>
<evidence type="ECO:0000256" key="1">
    <source>
        <dbReference type="ARBA" id="ARBA00022583"/>
    </source>
</evidence>
<feature type="compositionally biased region" description="Low complexity" evidence="4">
    <location>
        <begin position="273"/>
        <end position="288"/>
    </location>
</feature>
<feature type="compositionally biased region" description="Polar residues" evidence="4">
    <location>
        <begin position="237"/>
        <end position="259"/>
    </location>
</feature>
<reference evidence="7 8" key="1">
    <citation type="submission" date="2016-03" db="EMBL/GenBank/DDBJ databases">
        <title>Choanephora cucurbitarum.</title>
        <authorList>
            <person name="Min B."/>
            <person name="Park H."/>
            <person name="Park J.-H."/>
            <person name="Shin H.-D."/>
            <person name="Choi I.-G."/>
        </authorList>
    </citation>
    <scope>NUCLEOTIDE SEQUENCE [LARGE SCALE GENOMIC DNA]</scope>
    <source>
        <strain evidence="7 8">KUS-F28377</strain>
    </source>
</reference>
<dbReference type="InParanoid" id="A0A1C7NCI4"/>
<dbReference type="FunCoup" id="A0A1C7NCI4">
    <property type="interactions" value="17"/>
</dbReference>
<evidence type="ECO:0000256" key="4">
    <source>
        <dbReference type="SAM" id="MobiDB-lite"/>
    </source>
</evidence>
<dbReference type="SUPFAM" id="SSF103657">
    <property type="entry name" value="BAR/IMD domain-like"/>
    <property type="match status" value="1"/>
</dbReference>
<proteinExistence type="predicted"/>
<keyword evidence="8" id="KW-1185">Reference proteome</keyword>
<comment type="caution">
    <text evidence="7">The sequence shown here is derived from an EMBL/GenBank/DDBJ whole genome shotgun (WGS) entry which is preliminary data.</text>
</comment>
<dbReference type="GO" id="GO:0005886">
    <property type="term" value="C:plasma membrane"/>
    <property type="evidence" value="ECO:0007669"/>
    <property type="project" value="TreeGrafter"/>
</dbReference>
<accession>A0A1C7NCI4</accession>
<dbReference type="PANTHER" id="PTHR23065:SF54">
    <property type="entry name" value="SUPPRESSOR OF YEAST PROFILIN DELETION"/>
    <property type="match status" value="1"/>
</dbReference>
<feature type="domain" description="MHD" evidence="5">
    <location>
        <begin position="564"/>
        <end position="797"/>
    </location>
</feature>
<feature type="compositionally biased region" description="Polar residues" evidence="4">
    <location>
        <begin position="377"/>
        <end position="390"/>
    </location>
</feature>
<dbReference type="STRING" id="101091.A0A1C7NCI4"/>
<feature type="region of interest" description="Disordered" evidence="4">
    <location>
        <begin position="272"/>
        <end position="294"/>
    </location>
</feature>
<dbReference type="Gene3D" id="1.20.1270.60">
    <property type="entry name" value="Arfaptin homology (AH) domain/BAR domain"/>
    <property type="match status" value="1"/>
</dbReference>
<dbReference type="InterPro" id="IPR027267">
    <property type="entry name" value="AH/BAR_dom_sf"/>
</dbReference>
<dbReference type="AlphaFoldDB" id="A0A1C7NCI4"/>
<evidence type="ECO:0000259" key="5">
    <source>
        <dbReference type="PROSITE" id="PS51072"/>
    </source>
</evidence>
<evidence type="ECO:0000313" key="7">
    <source>
        <dbReference type="EMBL" id="OBZ86479.1"/>
    </source>
</evidence>
<dbReference type="InterPro" id="IPR001060">
    <property type="entry name" value="FCH_dom"/>
</dbReference>
<dbReference type="SMART" id="SM00055">
    <property type="entry name" value="FCH"/>
    <property type="match status" value="1"/>
</dbReference>
<dbReference type="InterPro" id="IPR031160">
    <property type="entry name" value="F_BAR_dom"/>
</dbReference>
<dbReference type="InterPro" id="IPR028565">
    <property type="entry name" value="MHD"/>
</dbReference>
<feature type="compositionally biased region" description="Polar residues" evidence="4">
    <location>
        <begin position="344"/>
        <end position="354"/>
    </location>
</feature>
<dbReference type="GO" id="GO:0006897">
    <property type="term" value="P:endocytosis"/>
    <property type="evidence" value="ECO:0007669"/>
    <property type="project" value="UniProtKB-KW"/>
</dbReference>
<name>A0A1C7NCI4_9FUNG</name>
<dbReference type="PROSITE" id="PS51072">
    <property type="entry name" value="MHD"/>
    <property type="match status" value="1"/>
</dbReference>
<dbReference type="OrthoDB" id="27823at2759"/>
<evidence type="ECO:0000313" key="8">
    <source>
        <dbReference type="Proteomes" id="UP000093000"/>
    </source>
</evidence>
<feature type="domain" description="F-BAR" evidence="6">
    <location>
        <begin position="9"/>
        <end position="275"/>
    </location>
</feature>
<dbReference type="GO" id="GO:0032185">
    <property type="term" value="P:septin cytoskeleton organization"/>
    <property type="evidence" value="ECO:0007669"/>
    <property type="project" value="TreeGrafter"/>
</dbReference>
<dbReference type="PROSITE" id="PS51741">
    <property type="entry name" value="F_BAR"/>
    <property type="match status" value="1"/>
</dbReference>
<dbReference type="PANTHER" id="PTHR23065">
    <property type="entry name" value="PROLINE-SERINE-THREONINE PHOSPHATASE INTERACTING PROTEIN 1"/>
    <property type="match status" value="1"/>
</dbReference>
<dbReference type="GO" id="GO:0032153">
    <property type="term" value="C:cell division site"/>
    <property type="evidence" value="ECO:0007669"/>
    <property type="project" value="TreeGrafter"/>
</dbReference>
<dbReference type="Pfam" id="PF10291">
    <property type="entry name" value="muHD"/>
    <property type="match status" value="1"/>
</dbReference>
<dbReference type="EMBL" id="LUGH01000296">
    <property type="protein sequence ID" value="OBZ86479.1"/>
    <property type="molecule type" value="Genomic_DNA"/>
</dbReference>
<evidence type="ECO:0000256" key="3">
    <source>
        <dbReference type="SAM" id="Coils"/>
    </source>
</evidence>
<dbReference type="Proteomes" id="UP000093000">
    <property type="component" value="Unassembled WGS sequence"/>
</dbReference>
<dbReference type="InterPro" id="IPR036168">
    <property type="entry name" value="AP2_Mu_C_sf"/>
</dbReference>